<feature type="domain" description="Cation efflux protein cytoplasmic" evidence="9">
    <location>
        <begin position="210"/>
        <end position="287"/>
    </location>
</feature>
<feature type="transmembrane region" description="Helical" evidence="7">
    <location>
        <begin position="117"/>
        <end position="135"/>
    </location>
</feature>
<dbReference type="Gene3D" id="1.20.1510.10">
    <property type="entry name" value="Cation efflux protein transmembrane domain"/>
    <property type="match status" value="1"/>
</dbReference>
<evidence type="ECO:0000256" key="1">
    <source>
        <dbReference type="ARBA" id="ARBA00004141"/>
    </source>
</evidence>
<dbReference type="RefSeq" id="WP_105040054.1">
    <property type="nucleotide sequence ID" value="NZ_PPSL01000004.1"/>
</dbReference>
<dbReference type="PANTHER" id="PTHR43840:SF15">
    <property type="entry name" value="MITOCHONDRIAL METAL TRANSPORTER 1-RELATED"/>
    <property type="match status" value="1"/>
</dbReference>
<dbReference type="Gene3D" id="3.30.70.1350">
    <property type="entry name" value="Cation efflux protein, cytoplasmic domain"/>
    <property type="match status" value="1"/>
</dbReference>
<keyword evidence="11" id="KW-1185">Reference proteome</keyword>
<comment type="subcellular location">
    <subcellularLocation>
        <location evidence="1">Membrane</location>
        <topology evidence="1">Multi-pass membrane protein</topology>
    </subcellularLocation>
</comment>
<sequence length="332" mass="37723">MSLATQNLSFQKKLTAITVLLFIVKVVAWAFTHSVAILTDTLEYTINVVAGFISLYSLYLSAQPKDENHPYGHGKAEFVSAAIEGILMVVSCFVIVYEAINNLFYRPHTFHKLDYGIYLVALTAIVNFIAGYYAIRKGKQNNALTLIATGKHMQSDTYGTLGIVVGLIILYFTGYAWIDSAISILFAVFIFVAGYKVLRSSIAGIMDEADKELLDRVVKYLSEHRRQNWMDIHNLRIIKYGSILHLDCHTTIPWYFNINEGHEEVKALEDMIRENFGEHVEMFVHTDGCLPISCAICIKQDCNVRQHEFIRRVQWDVKNVSNNGKHTINTEN</sequence>
<evidence type="ECO:0000259" key="8">
    <source>
        <dbReference type="Pfam" id="PF01545"/>
    </source>
</evidence>
<dbReference type="Pfam" id="PF16916">
    <property type="entry name" value="ZT_dimer"/>
    <property type="match status" value="1"/>
</dbReference>
<feature type="domain" description="Cation efflux protein transmembrane" evidence="8">
    <location>
        <begin position="16"/>
        <end position="205"/>
    </location>
</feature>
<dbReference type="PANTHER" id="PTHR43840">
    <property type="entry name" value="MITOCHONDRIAL METAL TRANSPORTER 1-RELATED"/>
    <property type="match status" value="1"/>
</dbReference>
<gene>
    <name evidence="10" type="ORF">CJD36_015210</name>
</gene>
<dbReference type="SUPFAM" id="SSF160240">
    <property type="entry name" value="Cation efflux protein cytoplasmic domain-like"/>
    <property type="match status" value="1"/>
</dbReference>
<dbReference type="Pfam" id="PF01545">
    <property type="entry name" value="Cation_efflux"/>
    <property type="match status" value="1"/>
</dbReference>
<dbReference type="InterPro" id="IPR058533">
    <property type="entry name" value="Cation_efflux_TM"/>
</dbReference>
<dbReference type="OrthoDB" id="9806522at2"/>
<dbReference type="EMBL" id="PPSL01000004">
    <property type="protein sequence ID" value="PQJ10045.1"/>
    <property type="molecule type" value="Genomic_DNA"/>
</dbReference>
<comment type="caution">
    <text evidence="10">The sequence shown here is derived from an EMBL/GenBank/DDBJ whole genome shotgun (WGS) entry which is preliminary data.</text>
</comment>
<keyword evidence="3" id="KW-0813">Transport</keyword>
<dbReference type="InterPro" id="IPR027469">
    <property type="entry name" value="Cation_efflux_TMD_sf"/>
</dbReference>
<evidence type="ECO:0000313" key="10">
    <source>
        <dbReference type="EMBL" id="PQJ10045.1"/>
    </source>
</evidence>
<evidence type="ECO:0000256" key="7">
    <source>
        <dbReference type="SAM" id="Phobius"/>
    </source>
</evidence>
<dbReference type="Proteomes" id="UP000239872">
    <property type="component" value="Unassembled WGS sequence"/>
</dbReference>
<organism evidence="10 11">
    <name type="scientific">Flavipsychrobacter stenotrophus</name>
    <dbReference type="NCBI Taxonomy" id="2077091"/>
    <lineage>
        <taxon>Bacteria</taxon>
        <taxon>Pseudomonadati</taxon>
        <taxon>Bacteroidota</taxon>
        <taxon>Chitinophagia</taxon>
        <taxon>Chitinophagales</taxon>
        <taxon>Chitinophagaceae</taxon>
        <taxon>Flavipsychrobacter</taxon>
    </lineage>
</organism>
<protein>
    <submittedName>
        <fullName evidence="10">Cation diffusion facilitator family transporter</fullName>
    </submittedName>
</protein>
<dbReference type="GO" id="GO:0015086">
    <property type="term" value="F:cadmium ion transmembrane transporter activity"/>
    <property type="evidence" value="ECO:0007669"/>
    <property type="project" value="TreeGrafter"/>
</dbReference>
<dbReference type="GO" id="GO:0015341">
    <property type="term" value="F:zinc efflux antiporter activity"/>
    <property type="evidence" value="ECO:0007669"/>
    <property type="project" value="TreeGrafter"/>
</dbReference>
<evidence type="ECO:0000256" key="2">
    <source>
        <dbReference type="ARBA" id="ARBA00008114"/>
    </source>
</evidence>
<keyword evidence="6 7" id="KW-0472">Membrane</keyword>
<dbReference type="InterPro" id="IPR002524">
    <property type="entry name" value="Cation_efflux"/>
</dbReference>
<dbReference type="InterPro" id="IPR036837">
    <property type="entry name" value="Cation_efflux_CTD_sf"/>
</dbReference>
<comment type="similarity">
    <text evidence="2">Belongs to the cation diffusion facilitator (CDF) transporter (TC 2.A.4) family.</text>
</comment>
<evidence type="ECO:0000256" key="5">
    <source>
        <dbReference type="ARBA" id="ARBA00022989"/>
    </source>
</evidence>
<dbReference type="NCBIfam" id="TIGR01297">
    <property type="entry name" value="CDF"/>
    <property type="match status" value="1"/>
</dbReference>
<feature type="transmembrane region" description="Helical" evidence="7">
    <location>
        <begin position="156"/>
        <end position="174"/>
    </location>
</feature>
<dbReference type="InterPro" id="IPR027470">
    <property type="entry name" value="Cation_efflux_CTD"/>
</dbReference>
<dbReference type="SUPFAM" id="SSF161111">
    <property type="entry name" value="Cation efflux protein transmembrane domain-like"/>
    <property type="match status" value="1"/>
</dbReference>
<name>A0A2S7STX6_9BACT</name>
<dbReference type="GO" id="GO:0015093">
    <property type="term" value="F:ferrous iron transmembrane transporter activity"/>
    <property type="evidence" value="ECO:0007669"/>
    <property type="project" value="TreeGrafter"/>
</dbReference>
<proteinExistence type="inferred from homology"/>
<keyword evidence="5 7" id="KW-1133">Transmembrane helix</keyword>
<feature type="transmembrane region" description="Helical" evidence="7">
    <location>
        <begin position="78"/>
        <end position="97"/>
    </location>
</feature>
<accession>A0A2S7STX6</accession>
<evidence type="ECO:0000259" key="9">
    <source>
        <dbReference type="Pfam" id="PF16916"/>
    </source>
</evidence>
<feature type="transmembrane region" description="Helical" evidence="7">
    <location>
        <begin position="44"/>
        <end position="62"/>
    </location>
</feature>
<dbReference type="InterPro" id="IPR050291">
    <property type="entry name" value="CDF_Transporter"/>
</dbReference>
<evidence type="ECO:0000313" key="11">
    <source>
        <dbReference type="Proteomes" id="UP000239872"/>
    </source>
</evidence>
<evidence type="ECO:0000256" key="3">
    <source>
        <dbReference type="ARBA" id="ARBA00022448"/>
    </source>
</evidence>
<dbReference type="AlphaFoldDB" id="A0A2S7STX6"/>
<keyword evidence="4 7" id="KW-0812">Transmembrane</keyword>
<reference evidence="10 11" key="1">
    <citation type="submission" date="2018-01" db="EMBL/GenBank/DDBJ databases">
        <title>A novel member of the phylum Bacteroidetes isolated from glacier ice.</title>
        <authorList>
            <person name="Liu Q."/>
            <person name="Xin Y.-H."/>
        </authorList>
    </citation>
    <scope>NUCLEOTIDE SEQUENCE [LARGE SCALE GENOMIC DNA]</scope>
    <source>
        <strain evidence="10 11">RB1R16</strain>
    </source>
</reference>
<dbReference type="GO" id="GO:0005886">
    <property type="term" value="C:plasma membrane"/>
    <property type="evidence" value="ECO:0007669"/>
    <property type="project" value="TreeGrafter"/>
</dbReference>
<dbReference type="GO" id="GO:0006882">
    <property type="term" value="P:intracellular zinc ion homeostasis"/>
    <property type="evidence" value="ECO:0007669"/>
    <property type="project" value="TreeGrafter"/>
</dbReference>
<feature type="transmembrane region" description="Helical" evidence="7">
    <location>
        <begin position="180"/>
        <end position="198"/>
    </location>
</feature>
<evidence type="ECO:0000256" key="4">
    <source>
        <dbReference type="ARBA" id="ARBA00022692"/>
    </source>
</evidence>
<evidence type="ECO:0000256" key="6">
    <source>
        <dbReference type="ARBA" id="ARBA00023136"/>
    </source>
</evidence>